<dbReference type="EMBL" id="BPLQ01011182">
    <property type="protein sequence ID" value="GIY56294.1"/>
    <property type="molecule type" value="Genomic_DNA"/>
</dbReference>
<dbReference type="AlphaFoldDB" id="A0AAV4UET1"/>
<evidence type="ECO:0000313" key="1">
    <source>
        <dbReference type="EMBL" id="GIY56294.1"/>
    </source>
</evidence>
<sequence length="75" mass="8524">MATRKRTNSAAMDKTSQPGFADLLQMVNTYGLVVELAGCWLGWSRQQQVFLSLEWLVRCSLVFLKYNINIAVKNV</sequence>
<dbReference type="Proteomes" id="UP001054837">
    <property type="component" value="Unassembled WGS sequence"/>
</dbReference>
<organism evidence="1 2">
    <name type="scientific">Caerostris darwini</name>
    <dbReference type="NCBI Taxonomy" id="1538125"/>
    <lineage>
        <taxon>Eukaryota</taxon>
        <taxon>Metazoa</taxon>
        <taxon>Ecdysozoa</taxon>
        <taxon>Arthropoda</taxon>
        <taxon>Chelicerata</taxon>
        <taxon>Arachnida</taxon>
        <taxon>Araneae</taxon>
        <taxon>Araneomorphae</taxon>
        <taxon>Entelegynae</taxon>
        <taxon>Araneoidea</taxon>
        <taxon>Araneidae</taxon>
        <taxon>Caerostris</taxon>
    </lineage>
</organism>
<evidence type="ECO:0000313" key="2">
    <source>
        <dbReference type="Proteomes" id="UP001054837"/>
    </source>
</evidence>
<comment type="caution">
    <text evidence="1">The sequence shown here is derived from an EMBL/GenBank/DDBJ whole genome shotgun (WGS) entry which is preliminary data.</text>
</comment>
<proteinExistence type="predicted"/>
<reference evidence="1 2" key="1">
    <citation type="submission" date="2021-06" db="EMBL/GenBank/DDBJ databases">
        <title>Caerostris darwini draft genome.</title>
        <authorList>
            <person name="Kono N."/>
            <person name="Arakawa K."/>
        </authorList>
    </citation>
    <scope>NUCLEOTIDE SEQUENCE [LARGE SCALE GENOMIC DNA]</scope>
</reference>
<accession>A0AAV4UET1</accession>
<gene>
    <name evidence="1" type="ORF">CDAR_302341</name>
</gene>
<name>A0AAV4UET1_9ARAC</name>
<protein>
    <submittedName>
        <fullName evidence="1">Uncharacterized protein</fullName>
    </submittedName>
</protein>
<keyword evidence="2" id="KW-1185">Reference proteome</keyword>